<evidence type="ECO:0000259" key="4">
    <source>
        <dbReference type="PROSITE" id="PS00623"/>
    </source>
</evidence>
<dbReference type="InterPro" id="IPR000172">
    <property type="entry name" value="GMC_OxRdtase_N"/>
</dbReference>
<sequence length="625" mass="69475">MSAAAAPLGFAAAGAPNTIAGLAVSFLPMLMAAASFFRGFGNDPEGRVKDVKKIYKYYDFVVVGAGSAGAVVANRLSEVEDWRVLLLEAGGDETDLSDIPVIAAFLQLTDIDWKFKTEPQPTACLGFQGRRCNWPRGKVLGGSSVLNYMLYVRGNRRDYDSWAAMGNEGWDYNSVLPYFLKSEDNRNPYLAATPYHGTGGPLTVQEAPWRSPLATAFVQAGEEIGYENRDGNGEFQSGFMIAQGTLRRASRCSTAKAFIRPVRHRKNFHVSMHSYAHKILIDPHTKRAYGVEFQKKDKIYVVYATKEVILSAGSVNTPHLLMLSGIGPAEHLREMNIPLIHDAPVGNNLQDHIAAGWMTFLIDQPVSMVQSRFENLPSILRYQLFSSGPLSVPGGVEGLAWVKTKFENQTDDYPDIEFHFVSGTPASDGGAQVRWIHGQSERTWNEYFAPISFRDTWSVVPMLLRPRSNGYIRLRSDSPYDKPIIIPNYLVDDQDVKVLVEGVKIGLALAETQAFKKFGTKFYAKPFPGCEHLPLWTDDYWACCTRHYSSTIYHPAGTAKMGPKWDKTAVVDPQLRVYGIQGLRVIDASIMPNVVSGNTNAPTIMIGEKGSDLIKEYWLNGDYKR</sequence>
<dbReference type="Gene3D" id="3.30.560.10">
    <property type="entry name" value="Glucose Oxidase, domain 3"/>
    <property type="match status" value="1"/>
</dbReference>
<dbReference type="EMBL" id="JAVRJZ010000078">
    <property type="protein sequence ID" value="KAK2703762.1"/>
    <property type="molecule type" value="Genomic_DNA"/>
</dbReference>
<name>A0AA88HED4_ARTSF</name>
<dbReference type="PROSITE" id="PS00623">
    <property type="entry name" value="GMC_OXRED_1"/>
    <property type="match status" value="1"/>
</dbReference>
<keyword evidence="2 3" id="KW-0274">FAD</keyword>
<dbReference type="PANTHER" id="PTHR11552:SF227">
    <property type="entry name" value="GLUCOSE DEHYDROGENASE [FAD, QUINONE]-LIKE PROTEIN"/>
    <property type="match status" value="1"/>
</dbReference>
<feature type="binding site" evidence="2">
    <location>
        <position position="139"/>
    </location>
    <ligand>
        <name>FAD</name>
        <dbReference type="ChEBI" id="CHEBI:57692"/>
    </ligand>
</feature>
<evidence type="ECO:0000256" key="2">
    <source>
        <dbReference type="PIRSR" id="PIRSR000137-2"/>
    </source>
</evidence>
<dbReference type="InterPro" id="IPR007867">
    <property type="entry name" value="GMC_OxRtase_C"/>
</dbReference>
<dbReference type="SUPFAM" id="SSF51905">
    <property type="entry name" value="FAD/NAD(P)-binding domain"/>
    <property type="match status" value="1"/>
</dbReference>
<feature type="domain" description="Glucose-methanol-choline oxidoreductase N-terminal" evidence="5">
    <location>
        <begin position="313"/>
        <end position="327"/>
    </location>
</feature>
<comment type="cofactor">
    <cofactor evidence="2">
        <name>FAD</name>
        <dbReference type="ChEBI" id="CHEBI:57692"/>
    </cofactor>
</comment>
<dbReference type="GO" id="GO:0050660">
    <property type="term" value="F:flavin adenine dinucleotide binding"/>
    <property type="evidence" value="ECO:0007669"/>
    <property type="project" value="InterPro"/>
</dbReference>
<dbReference type="Proteomes" id="UP001187531">
    <property type="component" value="Unassembled WGS sequence"/>
</dbReference>
<dbReference type="PROSITE" id="PS00624">
    <property type="entry name" value="GMC_OXRED_2"/>
    <property type="match status" value="1"/>
</dbReference>
<evidence type="ECO:0000256" key="3">
    <source>
        <dbReference type="RuleBase" id="RU003968"/>
    </source>
</evidence>
<dbReference type="PANTHER" id="PTHR11552">
    <property type="entry name" value="GLUCOSE-METHANOL-CHOLINE GMC OXIDOREDUCTASE"/>
    <property type="match status" value="1"/>
</dbReference>
<evidence type="ECO:0000259" key="5">
    <source>
        <dbReference type="PROSITE" id="PS00624"/>
    </source>
</evidence>
<dbReference type="PIRSF" id="PIRSF000137">
    <property type="entry name" value="Alcohol_oxidase"/>
    <property type="match status" value="1"/>
</dbReference>
<dbReference type="Gene3D" id="3.50.50.60">
    <property type="entry name" value="FAD/NAD(P)-binding domain"/>
    <property type="match status" value="1"/>
</dbReference>
<dbReference type="InterPro" id="IPR012132">
    <property type="entry name" value="GMC_OxRdtase"/>
</dbReference>
<dbReference type="InterPro" id="IPR036188">
    <property type="entry name" value="FAD/NAD-bd_sf"/>
</dbReference>
<reference evidence="6" key="1">
    <citation type="submission" date="2023-07" db="EMBL/GenBank/DDBJ databases">
        <title>Chromosome-level genome assembly of Artemia franciscana.</title>
        <authorList>
            <person name="Jo E."/>
        </authorList>
    </citation>
    <scope>NUCLEOTIDE SEQUENCE</scope>
    <source>
        <tissue evidence="6">Whole body</tissue>
    </source>
</reference>
<organism evidence="6 7">
    <name type="scientific">Artemia franciscana</name>
    <name type="common">Brine shrimp</name>
    <name type="synonym">Artemia sanfranciscana</name>
    <dbReference type="NCBI Taxonomy" id="6661"/>
    <lineage>
        <taxon>Eukaryota</taxon>
        <taxon>Metazoa</taxon>
        <taxon>Ecdysozoa</taxon>
        <taxon>Arthropoda</taxon>
        <taxon>Crustacea</taxon>
        <taxon>Branchiopoda</taxon>
        <taxon>Anostraca</taxon>
        <taxon>Artemiidae</taxon>
        <taxon>Artemia</taxon>
    </lineage>
</organism>
<comment type="caution">
    <text evidence="6">The sequence shown here is derived from an EMBL/GenBank/DDBJ whole genome shotgun (WGS) entry which is preliminary data.</text>
</comment>
<dbReference type="AlphaFoldDB" id="A0AA88HED4"/>
<evidence type="ECO:0000313" key="7">
    <source>
        <dbReference type="Proteomes" id="UP001187531"/>
    </source>
</evidence>
<dbReference type="GO" id="GO:0016614">
    <property type="term" value="F:oxidoreductase activity, acting on CH-OH group of donors"/>
    <property type="evidence" value="ECO:0007669"/>
    <property type="project" value="InterPro"/>
</dbReference>
<evidence type="ECO:0000256" key="1">
    <source>
        <dbReference type="ARBA" id="ARBA00010790"/>
    </source>
</evidence>
<gene>
    <name evidence="6" type="ORF">QYM36_017894</name>
</gene>
<feature type="domain" description="Glucose-methanol-choline oxidoreductase N-terminal" evidence="4">
    <location>
        <begin position="137"/>
        <end position="160"/>
    </location>
</feature>
<keyword evidence="3" id="KW-0285">Flavoprotein</keyword>
<keyword evidence="7" id="KW-1185">Reference proteome</keyword>
<dbReference type="Pfam" id="PF05199">
    <property type="entry name" value="GMC_oxred_C"/>
    <property type="match status" value="1"/>
</dbReference>
<evidence type="ECO:0000313" key="6">
    <source>
        <dbReference type="EMBL" id="KAK2703762.1"/>
    </source>
</evidence>
<accession>A0AA88HED4</accession>
<dbReference type="SUPFAM" id="SSF54373">
    <property type="entry name" value="FAD-linked reductases, C-terminal domain"/>
    <property type="match status" value="1"/>
</dbReference>
<comment type="similarity">
    <text evidence="1 3">Belongs to the GMC oxidoreductase family.</text>
</comment>
<protein>
    <recommendedName>
        <fullName evidence="4 5">Glucose-methanol-choline oxidoreductase N-terminal domain-containing protein</fullName>
    </recommendedName>
</protein>
<dbReference type="Pfam" id="PF00732">
    <property type="entry name" value="GMC_oxred_N"/>
    <property type="match status" value="1"/>
</dbReference>
<proteinExistence type="inferred from homology"/>